<evidence type="ECO:0000256" key="6">
    <source>
        <dbReference type="HAMAP-Rule" id="MF_00163"/>
    </source>
</evidence>
<dbReference type="CDD" id="cd00487">
    <property type="entry name" value="Pep_deformylase"/>
    <property type="match status" value="1"/>
</dbReference>
<evidence type="ECO:0000256" key="1">
    <source>
        <dbReference type="ARBA" id="ARBA00010759"/>
    </source>
</evidence>
<comment type="function">
    <text evidence="6">Removes the formyl group from the N-terminal Met of newly synthesized proteins. Requires at least a dipeptide for an efficient rate of reaction. N-terminal L-methionine is a prerequisite for activity but the enzyme has broad specificity at other positions.</text>
</comment>
<dbReference type="Pfam" id="PF01327">
    <property type="entry name" value="Pep_deformylase"/>
    <property type="match status" value="1"/>
</dbReference>
<proteinExistence type="inferred from homology"/>
<feature type="binding site" evidence="6">
    <location>
        <position position="124"/>
    </location>
    <ligand>
        <name>Fe cation</name>
        <dbReference type="ChEBI" id="CHEBI:24875"/>
    </ligand>
</feature>
<evidence type="ECO:0000256" key="2">
    <source>
        <dbReference type="ARBA" id="ARBA00022723"/>
    </source>
</evidence>
<feature type="binding site" evidence="6">
    <location>
        <position position="166"/>
    </location>
    <ligand>
        <name>Fe cation</name>
        <dbReference type="ChEBI" id="CHEBI:24875"/>
    </ligand>
</feature>
<keyword evidence="8" id="KW-1185">Reference proteome</keyword>
<dbReference type="NCBIfam" id="NF001159">
    <property type="entry name" value="PRK00150.1-3"/>
    <property type="match status" value="1"/>
</dbReference>
<comment type="similarity">
    <text evidence="1 6">Belongs to the polypeptide deformylase family.</text>
</comment>
<dbReference type="RefSeq" id="WP_255797671.1">
    <property type="nucleotide sequence ID" value="NZ_CP104263.1"/>
</dbReference>
<feature type="active site" evidence="6">
    <location>
        <position position="167"/>
    </location>
</feature>
<evidence type="ECO:0000256" key="5">
    <source>
        <dbReference type="ARBA" id="ARBA00023004"/>
    </source>
</evidence>
<comment type="catalytic activity">
    <reaction evidence="6">
        <text>N-terminal N-formyl-L-methionyl-[peptide] + H2O = N-terminal L-methionyl-[peptide] + formate</text>
        <dbReference type="Rhea" id="RHEA:24420"/>
        <dbReference type="Rhea" id="RHEA-COMP:10639"/>
        <dbReference type="Rhea" id="RHEA-COMP:10640"/>
        <dbReference type="ChEBI" id="CHEBI:15377"/>
        <dbReference type="ChEBI" id="CHEBI:15740"/>
        <dbReference type="ChEBI" id="CHEBI:49298"/>
        <dbReference type="ChEBI" id="CHEBI:64731"/>
        <dbReference type="EC" id="3.5.1.88"/>
    </reaction>
</comment>
<evidence type="ECO:0000256" key="4">
    <source>
        <dbReference type="ARBA" id="ARBA00022917"/>
    </source>
</evidence>
<accession>A0ABT1NRL7</accession>
<dbReference type="InterPro" id="IPR036821">
    <property type="entry name" value="Peptide_deformylase_sf"/>
</dbReference>
<keyword evidence="4 6" id="KW-0648">Protein biosynthesis</keyword>
<name>A0ABT1NRL7_9MICC</name>
<dbReference type="Proteomes" id="UP001206924">
    <property type="component" value="Unassembled WGS sequence"/>
</dbReference>
<dbReference type="PIRSF" id="PIRSF004749">
    <property type="entry name" value="Pep_def"/>
    <property type="match status" value="1"/>
</dbReference>
<keyword evidence="3 6" id="KW-0378">Hydrolase</keyword>
<comment type="caution">
    <text evidence="7">The sequence shown here is derived from an EMBL/GenBank/DDBJ whole genome shotgun (WGS) entry which is preliminary data.</text>
</comment>
<sequence>MPTDSTALLRDLVLPMLEQELVPIVQLGHPALRRESLPFDGELDAAELDALVALLRRVMHAAPGVGVAAPQLGIPLQIAVLEDTFDAGAEASAVRERSPLPFFTIINPRYEADGDETAEFFEGCLSFEGYQGVVRRPRSVVLDYTDLQSRQRMERFSGWQARIVQHETDHLFGTVYVDRMLPRSLCSNAEYARRWAAPGIGEAQRILGF</sequence>
<comment type="cofactor">
    <cofactor evidence="6">
        <name>Fe(2+)</name>
        <dbReference type="ChEBI" id="CHEBI:29033"/>
    </cofactor>
    <text evidence="6">Binds 1 Fe(2+) ion.</text>
</comment>
<evidence type="ECO:0000256" key="3">
    <source>
        <dbReference type="ARBA" id="ARBA00022801"/>
    </source>
</evidence>
<dbReference type="EMBL" id="JANFLP010000009">
    <property type="protein sequence ID" value="MCQ1950236.1"/>
    <property type="molecule type" value="Genomic_DNA"/>
</dbReference>
<dbReference type="SUPFAM" id="SSF56420">
    <property type="entry name" value="Peptide deformylase"/>
    <property type="match status" value="1"/>
</dbReference>
<evidence type="ECO:0000313" key="8">
    <source>
        <dbReference type="Proteomes" id="UP001206924"/>
    </source>
</evidence>
<reference evidence="7 8" key="1">
    <citation type="submission" date="2022-07" db="EMBL/GenBank/DDBJ databases">
        <title>Novel species in genus Arthrobacter.</title>
        <authorList>
            <person name="Liu Y."/>
        </authorList>
    </citation>
    <scope>NUCLEOTIDE SEQUENCE [LARGE SCALE GENOMIC DNA]</scope>
    <source>
        <strain evidence="8">zg-Y859</strain>
    </source>
</reference>
<dbReference type="Gene3D" id="3.90.45.10">
    <property type="entry name" value="Peptide deformylase"/>
    <property type="match status" value="1"/>
</dbReference>
<evidence type="ECO:0000313" key="7">
    <source>
        <dbReference type="EMBL" id="MCQ1950236.1"/>
    </source>
</evidence>
<dbReference type="EC" id="3.5.1.88" evidence="6"/>
<protein>
    <recommendedName>
        <fullName evidence="6">Peptide deformylase</fullName>
        <shortName evidence="6">PDF</shortName>
        <ecNumber evidence="6">3.5.1.88</ecNumber>
    </recommendedName>
    <alternativeName>
        <fullName evidence="6">Polypeptide deformylase</fullName>
    </alternativeName>
</protein>
<feature type="binding site" evidence="6">
    <location>
        <position position="170"/>
    </location>
    <ligand>
        <name>Fe cation</name>
        <dbReference type="ChEBI" id="CHEBI:24875"/>
    </ligand>
</feature>
<keyword evidence="5 6" id="KW-0408">Iron</keyword>
<dbReference type="PRINTS" id="PR01576">
    <property type="entry name" value="PDEFORMYLASE"/>
</dbReference>
<gene>
    <name evidence="6" type="primary">def</name>
    <name evidence="7" type="ORF">NNX28_09875</name>
</gene>
<dbReference type="HAMAP" id="MF_00163">
    <property type="entry name" value="Pep_deformylase"/>
    <property type="match status" value="1"/>
</dbReference>
<organism evidence="7 8">
    <name type="scientific">Arthrobacter jinronghuae</name>
    <dbReference type="NCBI Taxonomy" id="2964609"/>
    <lineage>
        <taxon>Bacteria</taxon>
        <taxon>Bacillati</taxon>
        <taxon>Actinomycetota</taxon>
        <taxon>Actinomycetes</taxon>
        <taxon>Micrococcales</taxon>
        <taxon>Micrococcaceae</taxon>
        <taxon>Arthrobacter</taxon>
    </lineage>
</organism>
<dbReference type="InterPro" id="IPR023635">
    <property type="entry name" value="Peptide_deformylase"/>
</dbReference>
<dbReference type="PANTHER" id="PTHR10458:SF2">
    <property type="entry name" value="PEPTIDE DEFORMYLASE, MITOCHONDRIAL"/>
    <property type="match status" value="1"/>
</dbReference>
<keyword evidence="2 6" id="KW-0479">Metal-binding</keyword>
<dbReference type="PANTHER" id="PTHR10458">
    <property type="entry name" value="PEPTIDE DEFORMYLASE"/>
    <property type="match status" value="1"/>
</dbReference>